<dbReference type="Pfam" id="PF01515">
    <property type="entry name" value="PTA_PTB"/>
    <property type="match status" value="1"/>
</dbReference>
<evidence type="ECO:0000259" key="8">
    <source>
        <dbReference type="Pfam" id="PF01515"/>
    </source>
</evidence>
<accession>A0ABU3IA22</accession>
<evidence type="ECO:0000256" key="3">
    <source>
        <dbReference type="ARBA" id="ARBA00012707"/>
    </source>
</evidence>
<comment type="pathway">
    <text evidence="2">Metabolic intermediate biosynthesis; acetyl-CoA biosynthesis; acetyl-CoA from acetate: step 2/2.</text>
</comment>
<evidence type="ECO:0000256" key="7">
    <source>
        <dbReference type="ARBA" id="ARBA00031108"/>
    </source>
</evidence>
<dbReference type="NCBIfam" id="TIGR00651">
    <property type="entry name" value="pta"/>
    <property type="match status" value="1"/>
</dbReference>
<evidence type="ECO:0000313" key="10">
    <source>
        <dbReference type="Proteomes" id="UP001247542"/>
    </source>
</evidence>
<dbReference type="Gene3D" id="3.40.50.10750">
    <property type="entry name" value="Isocitrate/Isopropylmalate dehydrogenase-like"/>
    <property type="match status" value="1"/>
</dbReference>
<dbReference type="InterPro" id="IPR002505">
    <property type="entry name" value="PTA_PTB"/>
</dbReference>
<dbReference type="SUPFAM" id="SSF53659">
    <property type="entry name" value="Isocitrate/Isopropylmalate dehydrogenase-like"/>
    <property type="match status" value="1"/>
</dbReference>
<reference evidence="9 10" key="1">
    <citation type="submission" date="2023-06" db="EMBL/GenBank/DDBJ databases">
        <title>Draft genome sequence of Gleimia hominis type strain CCUG 57540T.</title>
        <authorList>
            <person name="Salva-Serra F."/>
            <person name="Cardew S."/>
            <person name="Jensie Markopoulos S."/>
            <person name="Ohlen M."/>
            <person name="Inganas E."/>
            <person name="Svensson-Stadler L."/>
            <person name="Moore E.R.B."/>
        </authorList>
    </citation>
    <scope>NUCLEOTIDE SEQUENCE [LARGE SCALE GENOMIC DNA]</scope>
    <source>
        <strain evidence="9 10">CCUG 57540</strain>
    </source>
</reference>
<comment type="catalytic activity">
    <reaction evidence="1">
        <text>acetyl-CoA + phosphate = acetyl phosphate + CoA</text>
        <dbReference type="Rhea" id="RHEA:19521"/>
        <dbReference type="ChEBI" id="CHEBI:22191"/>
        <dbReference type="ChEBI" id="CHEBI:43474"/>
        <dbReference type="ChEBI" id="CHEBI:57287"/>
        <dbReference type="ChEBI" id="CHEBI:57288"/>
        <dbReference type="EC" id="2.3.1.8"/>
    </reaction>
</comment>
<dbReference type="InterPro" id="IPR042113">
    <property type="entry name" value="P_AcTrfase_dom1"/>
</dbReference>
<keyword evidence="10" id="KW-1185">Reference proteome</keyword>
<dbReference type="PANTHER" id="PTHR43356:SF3">
    <property type="entry name" value="PHOSPHATE ACETYLTRANSFERASE"/>
    <property type="match status" value="1"/>
</dbReference>
<protein>
    <recommendedName>
        <fullName evidence="4">Phosphate acetyltransferase</fullName>
        <ecNumber evidence="3">2.3.1.8</ecNumber>
    </recommendedName>
    <alternativeName>
        <fullName evidence="7">Phosphotransacetylase</fullName>
    </alternativeName>
</protein>
<evidence type="ECO:0000256" key="4">
    <source>
        <dbReference type="ARBA" id="ARBA00021528"/>
    </source>
</evidence>
<dbReference type="NCBIfam" id="NF007233">
    <property type="entry name" value="PRK09653.1"/>
    <property type="match status" value="1"/>
</dbReference>
<keyword evidence="5 9" id="KW-0808">Transferase</keyword>
<dbReference type="InterPro" id="IPR004614">
    <property type="entry name" value="P_AcTrfase"/>
</dbReference>
<dbReference type="Gene3D" id="3.40.50.10950">
    <property type="match status" value="1"/>
</dbReference>
<name>A0ABU3IA22_9ACTO</name>
<evidence type="ECO:0000313" key="9">
    <source>
        <dbReference type="EMBL" id="MDT3767234.1"/>
    </source>
</evidence>
<dbReference type="NCBIfam" id="NF004167">
    <property type="entry name" value="PRK05632.1"/>
    <property type="match status" value="1"/>
</dbReference>
<evidence type="ECO:0000256" key="2">
    <source>
        <dbReference type="ARBA" id="ARBA00004989"/>
    </source>
</evidence>
<dbReference type="PANTHER" id="PTHR43356">
    <property type="entry name" value="PHOSPHATE ACETYLTRANSFERASE"/>
    <property type="match status" value="1"/>
</dbReference>
<dbReference type="InterPro" id="IPR050500">
    <property type="entry name" value="Phos_Acetyltrans/Butyryltrans"/>
</dbReference>
<feature type="domain" description="Phosphate acetyl/butaryl transferase" evidence="8">
    <location>
        <begin position="196"/>
        <end position="513"/>
    </location>
</feature>
<organism evidence="9 10">
    <name type="scientific">Gleimia hominis</name>
    <dbReference type="NCBI Taxonomy" id="595468"/>
    <lineage>
        <taxon>Bacteria</taxon>
        <taxon>Bacillati</taxon>
        <taxon>Actinomycetota</taxon>
        <taxon>Actinomycetes</taxon>
        <taxon>Actinomycetales</taxon>
        <taxon>Actinomycetaceae</taxon>
        <taxon>Gleimia</taxon>
    </lineage>
</organism>
<dbReference type="RefSeq" id="WP_313272615.1">
    <property type="nucleotide sequence ID" value="NZ_JASXSX010000001.1"/>
</dbReference>
<dbReference type="InterPro" id="IPR042112">
    <property type="entry name" value="P_AcTrfase_dom2"/>
</dbReference>
<keyword evidence="6 9" id="KW-0012">Acyltransferase</keyword>
<evidence type="ECO:0000256" key="5">
    <source>
        <dbReference type="ARBA" id="ARBA00022679"/>
    </source>
</evidence>
<comment type="caution">
    <text evidence="9">The sequence shown here is derived from an EMBL/GenBank/DDBJ whole genome shotgun (WGS) entry which is preliminary data.</text>
</comment>
<sequence>MTYSLYITATEPGEGGLAVIRSVVNKLKDSYEKVGVFRAFVNGEGTADPVVKEFDGGYGTVRAHYAEDELSAMQTVVRQYREFVRHYDAVVIVGRIDGDPANPGLLARSARTAANVGAAIAFIVDPQNRSADALTSYLELAREEVALANVPLVAAWILGDPDQLPQLEGVEVLTSGDDDRVPDLLRHQLKTTTPLMFESALMERAQSQVRRIVLPESDDERILQAAAIILKSHTADITFVGDREQINQRAEELHIDLSAAEVVDPTDPAYLDRYVPEFVQLRKKKGVTPEQARQKLADLSYFATMMVHMGDADGMVSGASHTTAETIVPSFQIIKPRPGTSIVSSVFLMLLKDRVHVYGDCAVNPNPTPEQLADIALTSAQTAQQFGVEPRVALVSYSSGTSGAGPDVDAVAQATRIAQEKAPDLPIDGPIQFDAATDPIVAAKKMPGSAVAGRATVYIFPDLNTGNTTYKAVQRTSGATAVGPVLQGLNKPVNDLSRGALVADIVNTIAITAVQAQH</sequence>
<gene>
    <name evidence="9" type="primary">pta</name>
    <name evidence="9" type="ORF">QS713_04020</name>
</gene>
<dbReference type="GO" id="GO:0008959">
    <property type="term" value="F:phosphate acetyltransferase activity"/>
    <property type="evidence" value="ECO:0007669"/>
    <property type="project" value="UniProtKB-EC"/>
</dbReference>
<dbReference type="EC" id="2.3.1.8" evidence="3"/>
<dbReference type="EMBL" id="JASXSX010000001">
    <property type="protein sequence ID" value="MDT3767234.1"/>
    <property type="molecule type" value="Genomic_DNA"/>
</dbReference>
<proteinExistence type="predicted"/>
<evidence type="ECO:0000256" key="1">
    <source>
        <dbReference type="ARBA" id="ARBA00000705"/>
    </source>
</evidence>
<evidence type="ECO:0000256" key="6">
    <source>
        <dbReference type="ARBA" id="ARBA00023315"/>
    </source>
</evidence>
<dbReference type="Proteomes" id="UP001247542">
    <property type="component" value="Unassembled WGS sequence"/>
</dbReference>